<dbReference type="InterPro" id="IPR027408">
    <property type="entry name" value="PNPase/RNase_PH_dom_sf"/>
</dbReference>
<dbReference type="Proteomes" id="UP001055712">
    <property type="component" value="Unassembled WGS sequence"/>
</dbReference>
<dbReference type="InterPro" id="IPR036345">
    <property type="entry name" value="ExoRNase_PH_dom2_sf"/>
</dbReference>
<evidence type="ECO:0000256" key="2">
    <source>
        <dbReference type="ARBA" id="ARBA00006678"/>
    </source>
</evidence>
<evidence type="ECO:0000256" key="1">
    <source>
        <dbReference type="ARBA" id="ARBA00004123"/>
    </source>
</evidence>
<comment type="similarity">
    <text evidence="2">Belongs to the RNase PH family.</text>
</comment>
<dbReference type="PANTHER" id="PTHR11953">
    <property type="entry name" value="EXOSOME COMPLEX COMPONENT"/>
    <property type="match status" value="1"/>
</dbReference>
<feature type="domain" description="Exoribonuclease phosphorolytic" evidence="6">
    <location>
        <begin position="11"/>
        <end position="132"/>
    </location>
</feature>
<evidence type="ECO:0000256" key="3">
    <source>
        <dbReference type="ARBA" id="ARBA00022552"/>
    </source>
</evidence>
<comment type="caution">
    <text evidence="7">The sequence shown here is derived from an EMBL/GenBank/DDBJ whole genome shotgun (WGS) entry which is preliminary data.</text>
</comment>
<comment type="subcellular location">
    <subcellularLocation>
        <location evidence="1">Nucleus</location>
    </subcellularLocation>
</comment>
<dbReference type="GO" id="GO:0005730">
    <property type="term" value="C:nucleolus"/>
    <property type="evidence" value="ECO:0007669"/>
    <property type="project" value="TreeGrafter"/>
</dbReference>
<name>A0A9D4TRZ1_CHLVU</name>
<dbReference type="InterPro" id="IPR020568">
    <property type="entry name" value="Ribosomal_Su5_D2-typ_SF"/>
</dbReference>
<dbReference type="GO" id="GO:0000176">
    <property type="term" value="C:nuclear exosome (RNase complex)"/>
    <property type="evidence" value="ECO:0007669"/>
    <property type="project" value="TreeGrafter"/>
</dbReference>
<dbReference type="Pfam" id="PF01138">
    <property type="entry name" value="RNase_PH"/>
    <property type="match status" value="1"/>
</dbReference>
<dbReference type="GO" id="GO:0071051">
    <property type="term" value="P:poly(A)-dependent snoRNA 3'-end processing"/>
    <property type="evidence" value="ECO:0007669"/>
    <property type="project" value="TreeGrafter"/>
</dbReference>
<dbReference type="GO" id="GO:0003723">
    <property type="term" value="F:RNA binding"/>
    <property type="evidence" value="ECO:0007669"/>
    <property type="project" value="TreeGrafter"/>
</dbReference>
<organism evidence="7 8">
    <name type="scientific">Chlorella vulgaris</name>
    <name type="common">Green alga</name>
    <dbReference type="NCBI Taxonomy" id="3077"/>
    <lineage>
        <taxon>Eukaryota</taxon>
        <taxon>Viridiplantae</taxon>
        <taxon>Chlorophyta</taxon>
        <taxon>core chlorophytes</taxon>
        <taxon>Trebouxiophyceae</taxon>
        <taxon>Chlorellales</taxon>
        <taxon>Chlorellaceae</taxon>
        <taxon>Chlorella clade</taxon>
        <taxon>Chlorella</taxon>
    </lineage>
</organism>
<evidence type="ECO:0000313" key="8">
    <source>
        <dbReference type="Proteomes" id="UP001055712"/>
    </source>
</evidence>
<evidence type="ECO:0000313" key="7">
    <source>
        <dbReference type="EMBL" id="KAI3432889.1"/>
    </source>
</evidence>
<dbReference type="AlphaFoldDB" id="A0A9D4TRZ1"/>
<dbReference type="SUPFAM" id="SSF55666">
    <property type="entry name" value="Ribonuclease PH domain 2-like"/>
    <property type="match status" value="1"/>
</dbReference>
<dbReference type="OrthoDB" id="27298at2759"/>
<dbReference type="GO" id="GO:0006364">
    <property type="term" value="P:rRNA processing"/>
    <property type="evidence" value="ECO:0007669"/>
    <property type="project" value="UniProtKB-KW"/>
</dbReference>
<protein>
    <recommendedName>
        <fullName evidence="6">Exoribonuclease phosphorolytic domain-containing protein</fullName>
    </recommendedName>
</protein>
<dbReference type="Gene3D" id="3.30.230.70">
    <property type="entry name" value="GHMP Kinase, N-terminal domain"/>
    <property type="match status" value="1"/>
</dbReference>
<gene>
    <name evidence="7" type="ORF">D9Q98_010471</name>
</gene>
<evidence type="ECO:0000256" key="4">
    <source>
        <dbReference type="ARBA" id="ARBA00022835"/>
    </source>
</evidence>
<dbReference type="SUPFAM" id="SSF54211">
    <property type="entry name" value="Ribosomal protein S5 domain 2-like"/>
    <property type="match status" value="1"/>
</dbReference>
<dbReference type="EMBL" id="SIDB01000005">
    <property type="protein sequence ID" value="KAI3432889.1"/>
    <property type="molecule type" value="Genomic_DNA"/>
</dbReference>
<dbReference type="GO" id="GO:0016075">
    <property type="term" value="P:rRNA catabolic process"/>
    <property type="evidence" value="ECO:0007669"/>
    <property type="project" value="TreeGrafter"/>
</dbReference>
<evidence type="ECO:0000256" key="5">
    <source>
        <dbReference type="ARBA" id="ARBA00023242"/>
    </source>
</evidence>
<dbReference type="GO" id="GO:0071028">
    <property type="term" value="P:nuclear mRNA surveillance"/>
    <property type="evidence" value="ECO:0007669"/>
    <property type="project" value="TreeGrafter"/>
</dbReference>
<reference evidence="7" key="2">
    <citation type="submission" date="2020-11" db="EMBL/GenBank/DDBJ databases">
        <authorList>
            <person name="Cecchin M."/>
            <person name="Marcolungo L."/>
            <person name="Rossato M."/>
            <person name="Girolomoni L."/>
            <person name="Cosentino E."/>
            <person name="Cuine S."/>
            <person name="Li-Beisson Y."/>
            <person name="Delledonne M."/>
            <person name="Ballottari M."/>
        </authorList>
    </citation>
    <scope>NUCLEOTIDE SEQUENCE</scope>
    <source>
        <strain evidence="7">211/11P</strain>
        <tissue evidence="7">Whole cell</tissue>
    </source>
</reference>
<dbReference type="GO" id="GO:0034475">
    <property type="term" value="P:U4 snRNA 3'-end processing"/>
    <property type="evidence" value="ECO:0007669"/>
    <property type="project" value="TreeGrafter"/>
</dbReference>
<proteinExistence type="inferred from homology"/>
<dbReference type="InterPro" id="IPR001247">
    <property type="entry name" value="ExoRNase_PH_dom1"/>
</dbReference>
<sequence>MERADGRRPGEIRIVRCERGLLSRADGSAQWTQGGTSCLASVAGPTQAPTSAKEDAERATLEVVFKPRAGLVGSTEKQYEALIRRSCEAVILAALHPRTLIQVVVQVVSDDGGVLACALNAACAALVDAAVPLRTLCAAVSMAQEAGPEGQLLLDPSAAEAAAAAAVGTFAYLPLLHSVSEEVSAAGDSISGGDLQLLTSLTRGRLTSDQLLDMVEAGRQGADRLAAFMQQAARQV</sequence>
<keyword evidence="5" id="KW-0539">Nucleus</keyword>
<keyword evidence="8" id="KW-1185">Reference proteome</keyword>
<dbReference type="InterPro" id="IPR050080">
    <property type="entry name" value="RNase_PH"/>
</dbReference>
<dbReference type="PANTHER" id="PTHR11953:SF1">
    <property type="entry name" value="EXOSOME COMPLEX COMPONENT RRP46"/>
    <property type="match status" value="1"/>
</dbReference>
<keyword evidence="4" id="KW-0271">Exosome</keyword>
<dbReference type="GO" id="GO:0000177">
    <property type="term" value="C:cytoplasmic exosome (RNase complex)"/>
    <property type="evidence" value="ECO:0007669"/>
    <property type="project" value="TreeGrafter"/>
</dbReference>
<keyword evidence="3" id="KW-0698">rRNA processing</keyword>
<accession>A0A9D4TRZ1</accession>
<reference evidence="7" key="1">
    <citation type="journal article" date="2019" name="Plant J.">
        <title>Chlorella vulgaris genome assembly and annotation reveals the molecular basis for metabolic acclimation to high light conditions.</title>
        <authorList>
            <person name="Cecchin M."/>
            <person name="Marcolungo L."/>
            <person name="Rossato M."/>
            <person name="Girolomoni L."/>
            <person name="Cosentino E."/>
            <person name="Cuine S."/>
            <person name="Li-Beisson Y."/>
            <person name="Delledonne M."/>
            <person name="Ballottari M."/>
        </authorList>
    </citation>
    <scope>NUCLEOTIDE SEQUENCE</scope>
    <source>
        <strain evidence="7">211/11P</strain>
    </source>
</reference>
<evidence type="ECO:0000259" key="6">
    <source>
        <dbReference type="Pfam" id="PF01138"/>
    </source>
</evidence>